<reference evidence="2 3" key="1">
    <citation type="submission" date="2020-08" db="EMBL/GenBank/DDBJ databases">
        <title>Genomic Encyclopedia of Type Strains, Phase IV (KMG-V): Genome sequencing to study the core and pangenomes of soil and plant-associated prokaryotes.</title>
        <authorList>
            <person name="Whitman W."/>
        </authorList>
    </citation>
    <scope>NUCLEOTIDE SEQUENCE [LARGE SCALE GENOMIC DNA]</scope>
    <source>
        <strain evidence="2 3">JPY162</strain>
    </source>
</reference>
<evidence type="ECO:0000313" key="2">
    <source>
        <dbReference type="EMBL" id="MBB5401730.1"/>
    </source>
</evidence>
<organism evidence="2 3">
    <name type="scientific">Paraburkholderia youngii</name>
    <dbReference type="NCBI Taxonomy" id="2782701"/>
    <lineage>
        <taxon>Bacteria</taxon>
        <taxon>Pseudomonadati</taxon>
        <taxon>Pseudomonadota</taxon>
        <taxon>Betaproteobacteria</taxon>
        <taxon>Burkholderiales</taxon>
        <taxon>Burkholderiaceae</taxon>
        <taxon>Paraburkholderia</taxon>
    </lineage>
</organism>
<feature type="region of interest" description="Disordered" evidence="1">
    <location>
        <begin position="112"/>
        <end position="151"/>
    </location>
</feature>
<evidence type="ECO:0000313" key="3">
    <source>
        <dbReference type="Proteomes" id="UP000592820"/>
    </source>
</evidence>
<accession>A0A7W8P451</accession>
<dbReference type="EMBL" id="JACHDE010000006">
    <property type="protein sequence ID" value="MBB5401730.1"/>
    <property type="molecule type" value="Genomic_DNA"/>
</dbReference>
<dbReference type="AlphaFoldDB" id="A0A7W8P451"/>
<dbReference type="InterPro" id="IPR025421">
    <property type="entry name" value="DUF4148"/>
</dbReference>
<feature type="compositionally biased region" description="Low complexity" evidence="1">
    <location>
        <begin position="112"/>
        <end position="140"/>
    </location>
</feature>
<gene>
    <name evidence="2" type="ORF">HDG41_003813</name>
</gene>
<dbReference type="Proteomes" id="UP000592820">
    <property type="component" value="Unassembled WGS sequence"/>
</dbReference>
<name>A0A7W8P451_9BURK</name>
<dbReference type="Pfam" id="PF13663">
    <property type="entry name" value="DUF4148"/>
    <property type="match status" value="1"/>
</dbReference>
<comment type="caution">
    <text evidence="2">The sequence shown here is derived from an EMBL/GenBank/DDBJ whole genome shotgun (WGS) entry which is preliminary data.</text>
</comment>
<evidence type="ECO:0008006" key="4">
    <source>
        <dbReference type="Google" id="ProtNLM"/>
    </source>
</evidence>
<protein>
    <recommendedName>
        <fullName evidence="4">DUF4148 domain-containing protein</fullName>
    </recommendedName>
</protein>
<sequence>MSAQLARLLLLSSAYCEYVSITGRRGKRSAYGRPYCRSARLTTMRGCIMKWLIQAVALAGAIAAPMASFAQSDQPVTRDQVKAELLQLEQNGYNPAAKNDAQYPADIQAAEARVAAQRANGQDTSGYGAPLGGSSSSGSGQHPMVVNPDGQ</sequence>
<evidence type="ECO:0000256" key="1">
    <source>
        <dbReference type="SAM" id="MobiDB-lite"/>
    </source>
</evidence>
<proteinExistence type="predicted"/>